<organism evidence="1 2">
    <name type="scientific">Abeliophyllum distichum</name>
    <dbReference type="NCBI Taxonomy" id="126358"/>
    <lineage>
        <taxon>Eukaryota</taxon>
        <taxon>Viridiplantae</taxon>
        <taxon>Streptophyta</taxon>
        <taxon>Embryophyta</taxon>
        <taxon>Tracheophyta</taxon>
        <taxon>Spermatophyta</taxon>
        <taxon>Magnoliopsida</taxon>
        <taxon>eudicotyledons</taxon>
        <taxon>Gunneridae</taxon>
        <taxon>Pentapetalae</taxon>
        <taxon>asterids</taxon>
        <taxon>lamiids</taxon>
        <taxon>Lamiales</taxon>
        <taxon>Oleaceae</taxon>
        <taxon>Forsythieae</taxon>
        <taxon>Abeliophyllum</taxon>
    </lineage>
</organism>
<dbReference type="Proteomes" id="UP001604336">
    <property type="component" value="Unassembled WGS sequence"/>
</dbReference>
<protein>
    <submittedName>
        <fullName evidence="1">Uncharacterized protein</fullName>
    </submittedName>
</protein>
<accession>A0ABD1QJ82</accession>
<proteinExistence type="predicted"/>
<evidence type="ECO:0000313" key="1">
    <source>
        <dbReference type="EMBL" id="KAL2476188.1"/>
    </source>
</evidence>
<sequence>MGSENTDSQNMLDLYTDPEIMDEVHSSFGRNEEVAKGPLLHSISQPRQIVLMLGAKYTFKYISIFDVDEGEDDTGAVVPPSSLSMVYADILLQAMPPLSTAIALSMTMLTPRVSASKSLFKDVQ</sequence>
<comment type="caution">
    <text evidence="1">The sequence shown here is derived from an EMBL/GenBank/DDBJ whole genome shotgun (WGS) entry which is preliminary data.</text>
</comment>
<evidence type="ECO:0000313" key="2">
    <source>
        <dbReference type="Proteomes" id="UP001604336"/>
    </source>
</evidence>
<dbReference type="EMBL" id="JBFOLK010000011">
    <property type="protein sequence ID" value="KAL2476188.1"/>
    <property type="molecule type" value="Genomic_DNA"/>
</dbReference>
<name>A0ABD1QJ82_9LAMI</name>
<gene>
    <name evidence="1" type="ORF">Adt_36924</name>
</gene>
<reference evidence="2" key="1">
    <citation type="submission" date="2024-07" db="EMBL/GenBank/DDBJ databases">
        <title>Two chromosome-level genome assemblies of Korean endemic species Abeliophyllum distichum and Forsythia ovata (Oleaceae).</title>
        <authorList>
            <person name="Jang H."/>
        </authorList>
    </citation>
    <scope>NUCLEOTIDE SEQUENCE [LARGE SCALE GENOMIC DNA]</scope>
</reference>
<keyword evidence="2" id="KW-1185">Reference proteome</keyword>
<dbReference type="AlphaFoldDB" id="A0ABD1QJ82"/>